<dbReference type="Proteomes" id="UP000198756">
    <property type="component" value="Unassembled WGS sequence"/>
</dbReference>
<dbReference type="AlphaFoldDB" id="A0A1G5YKR4"/>
<protein>
    <submittedName>
        <fullName evidence="2">Uncharacterized protein</fullName>
    </submittedName>
</protein>
<dbReference type="PROSITE" id="PS51257">
    <property type="entry name" value="PROKAR_LIPOPROTEIN"/>
    <property type="match status" value="1"/>
</dbReference>
<dbReference type="RefSeq" id="WP_092730680.1">
    <property type="nucleotide sequence ID" value="NZ_FMXE01000018.1"/>
</dbReference>
<dbReference type="EMBL" id="FMXE01000018">
    <property type="protein sequence ID" value="SDA83269.1"/>
    <property type="molecule type" value="Genomic_DNA"/>
</dbReference>
<dbReference type="STRING" id="279824.SAMN03080617_02631"/>
<evidence type="ECO:0000313" key="2">
    <source>
        <dbReference type="EMBL" id="SDA83269.1"/>
    </source>
</evidence>
<evidence type="ECO:0000256" key="1">
    <source>
        <dbReference type="SAM" id="SignalP"/>
    </source>
</evidence>
<keyword evidence="3" id="KW-1185">Reference proteome</keyword>
<dbReference type="InterPro" id="IPR045444">
    <property type="entry name" value="DUF6503"/>
</dbReference>
<feature type="chain" id="PRO_5011483283" evidence="1">
    <location>
        <begin position="22"/>
        <end position="258"/>
    </location>
</feature>
<keyword evidence="1" id="KW-0732">Signal</keyword>
<reference evidence="3" key="1">
    <citation type="submission" date="2016-10" db="EMBL/GenBank/DDBJ databases">
        <authorList>
            <person name="Varghese N."/>
            <person name="Submissions S."/>
        </authorList>
    </citation>
    <scope>NUCLEOTIDE SEQUENCE [LARGE SCALE GENOMIC DNA]</scope>
    <source>
        <strain evidence="3">DSM 22703</strain>
    </source>
</reference>
<dbReference type="Pfam" id="PF20113">
    <property type="entry name" value="DUF6503"/>
    <property type="match status" value="1"/>
</dbReference>
<proteinExistence type="predicted"/>
<organism evidence="2 3">
    <name type="scientific">Algoriphagus alkaliphilus</name>
    <dbReference type="NCBI Taxonomy" id="279824"/>
    <lineage>
        <taxon>Bacteria</taxon>
        <taxon>Pseudomonadati</taxon>
        <taxon>Bacteroidota</taxon>
        <taxon>Cytophagia</taxon>
        <taxon>Cytophagales</taxon>
        <taxon>Cyclobacteriaceae</taxon>
        <taxon>Algoriphagus</taxon>
    </lineage>
</organism>
<name>A0A1G5YKR4_9BACT</name>
<dbReference type="OrthoDB" id="282859at2"/>
<sequence>MRTISFSLVIIALLFTFSCEQKDTTPDPRLDQPEDFKKLLDAHGDWSKWVNAKGFSYAMVHETNLAWENHYISLPDRKVRIDADAWQMGNDGEKVWISPNRQAFQGNSVRFYHNLYFYFFSIPYIFTDPGVSVKKTENKLVNGISYEAFEVSFEENVGSSPNDVYFMLVDPETGKLAWVLYSVTFFDKNNTKLNALKYEDYRDAGGLIFPRIMTGYQFENDSTKRLSYQVTFSDVFLVEKAMDAALFAMPEKNAVAAN</sequence>
<gene>
    <name evidence="2" type="ORF">SAMN03080617_02631</name>
</gene>
<evidence type="ECO:0000313" key="3">
    <source>
        <dbReference type="Proteomes" id="UP000198756"/>
    </source>
</evidence>
<accession>A0A1G5YKR4</accession>
<feature type="signal peptide" evidence="1">
    <location>
        <begin position="1"/>
        <end position="21"/>
    </location>
</feature>